<keyword evidence="3" id="KW-1185">Reference proteome</keyword>
<dbReference type="EMBL" id="CP080429">
    <property type="protein sequence ID" value="QYJ67575.1"/>
    <property type="molecule type" value="Genomic_DNA"/>
</dbReference>
<proteinExistence type="predicted"/>
<evidence type="ECO:0000313" key="3">
    <source>
        <dbReference type="Proteomes" id="UP000825381"/>
    </source>
</evidence>
<evidence type="ECO:0000313" key="2">
    <source>
        <dbReference type="EMBL" id="QYJ67575.1"/>
    </source>
</evidence>
<name>A0ABX8V3Z8_9FLAO</name>
<organism evidence="2 3">
    <name type="scientific">Flavobacterium litorale</name>
    <dbReference type="NCBI Taxonomy" id="2856519"/>
    <lineage>
        <taxon>Bacteria</taxon>
        <taxon>Pseudomonadati</taxon>
        <taxon>Bacteroidota</taxon>
        <taxon>Flavobacteriia</taxon>
        <taxon>Flavobacteriales</taxon>
        <taxon>Flavobacteriaceae</taxon>
        <taxon>Flavobacterium</taxon>
    </lineage>
</organism>
<feature type="transmembrane region" description="Helical" evidence="1">
    <location>
        <begin position="72"/>
        <end position="92"/>
    </location>
</feature>
<sequence>MKTLQVTFVNTFKQHYALLYLALFSVALLLVRIQVTQLMFYSFLVWNLFLAYLPLALSAIMMNSIKLIEQKIYFYPLLLVWLLLLPNAPYIITDFVHLKKGIGAIPIWYDVLLLASFAIGGVLAGLVSMKQVFNILSIKTNPLIAWFSIAAACFLSGFGVYLGRFLRYNSWDVLSKPITLLTDLLHNVANSTAFGMTLGFGCFLLLLFHLYYTSEK</sequence>
<feature type="transmembrane region" description="Helical" evidence="1">
    <location>
        <begin position="39"/>
        <end position="60"/>
    </location>
</feature>
<dbReference type="Proteomes" id="UP000825381">
    <property type="component" value="Chromosome"/>
</dbReference>
<feature type="transmembrane region" description="Helical" evidence="1">
    <location>
        <begin position="16"/>
        <end position="33"/>
    </location>
</feature>
<protein>
    <submittedName>
        <fullName evidence="2">DUF1361 domain-containing protein</fullName>
    </submittedName>
</protein>
<feature type="transmembrane region" description="Helical" evidence="1">
    <location>
        <begin position="193"/>
        <end position="212"/>
    </location>
</feature>
<dbReference type="RefSeq" id="WP_220639920.1">
    <property type="nucleotide sequence ID" value="NZ_CP080429.1"/>
</dbReference>
<feature type="transmembrane region" description="Helical" evidence="1">
    <location>
        <begin position="141"/>
        <end position="162"/>
    </location>
</feature>
<dbReference type="InterPro" id="IPR009793">
    <property type="entry name" value="DUF1361"/>
</dbReference>
<evidence type="ECO:0000256" key="1">
    <source>
        <dbReference type="SAM" id="Phobius"/>
    </source>
</evidence>
<keyword evidence="1" id="KW-0472">Membrane</keyword>
<keyword evidence="1" id="KW-1133">Transmembrane helix</keyword>
<accession>A0ABX8V3Z8</accession>
<keyword evidence="1" id="KW-0812">Transmembrane</keyword>
<feature type="transmembrane region" description="Helical" evidence="1">
    <location>
        <begin position="107"/>
        <end position="129"/>
    </location>
</feature>
<gene>
    <name evidence="2" type="ORF">K1I41_08415</name>
</gene>
<reference evidence="2 3" key="1">
    <citation type="submission" date="2021-07" db="EMBL/GenBank/DDBJ databases">
        <title>Flavobacterium WSW3-B6 sp.nov, isolated from seaweed.</title>
        <authorList>
            <person name="Muhammad N."/>
            <person name="Ho H."/>
            <person name="Lee Y.-J."/>
            <person name="Nguyen T."/>
            <person name="Ho J."/>
            <person name="Kim S.-G."/>
        </authorList>
    </citation>
    <scope>NUCLEOTIDE SEQUENCE [LARGE SCALE GENOMIC DNA]</scope>
    <source>
        <strain evidence="2 3">WSW3-B6</strain>
    </source>
</reference>
<dbReference type="Pfam" id="PF07099">
    <property type="entry name" value="DUF1361"/>
    <property type="match status" value="1"/>
</dbReference>